<organism evidence="2 3">
    <name type="scientific">Eumeta variegata</name>
    <name type="common">Bagworm moth</name>
    <name type="synonym">Eumeta japonica</name>
    <dbReference type="NCBI Taxonomy" id="151549"/>
    <lineage>
        <taxon>Eukaryota</taxon>
        <taxon>Metazoa</taxon>
        <taxon>Ecdysozoa</taxon>
        <taxon>Arthropoda</taxon>
        <taxon>Hexapoda</taxon>
        <taxon>Insecta</taxon>
        <taxon>Pterygota</taxon>
        <taxon>Neoptera</taxon>
        <taxon>Endopterygota</taxon>
        <taxon>Lepidoptera</taxon>
        <taxon>Glossata</taxon>
        <taxon>Ditrysia</taxon>
        <taxon>Tineoidea</taxon>
        <taxon>Psychidae</taxon>
        <taxon>Oiketicinae</taxon>
        <taxon>Eumeta</taxon>
    </lineage>
</organism>
<evidence type="ECO:0000313" key="3">
    <source>
        <dbReference type="Proteomes" id="UP000299102"/>
    </source>
</evidence>
<gene>
    <name evidence="2" type="ORF">EVAR_58924_1</name>
</gene>
<feature type="region of interest" description="Disordered" evidence="1">
    <location>
        <begin position="104"/>
        <end position="135"/>
    </location>
</feature>
<comment type="caution">
    <text evidence="2">The sequence shown here is derived from an EMBL/GenBank/DDBJ whole genome shotgun (WGS) entry which is preliminary data.</text>
</comment>
<evidence type="ECO:0000313" key="2">
    <source>
        <dbReference type="EMBL" id="GBP71867.1"/>
    </source>
</evidence>
<feature type="region of interest" description="Disordered" evidence="1">
    <location>
        <begin position="155"/>
        <end position="190"/>
    </location>
</feature>
<dbReference type="AlphaFoldDB" id="A0A4C1YBG8"/>
<proteinExistence type="predicted"/>
<keyword evidence="3" id="KW-1185">Reference proteome</keyword>
<evidence type="ECO:0000256" key="1">
    <source>
        <dbReference type="SAM" id="MobiDB-lite"/>
    </source>
</evidence>
<name>A0A4C1YBG8_EUMVA</name>
<accession>A0A4C1YBG8</accession>
<reference evidence="2 3" key="1">
    <citation type="journal article" date="2019" name="Commun. Biol.">
        <title>The bagworm genome reveals a unique fibroin gene that provides high tensile strength.</title>
        <authorList>
            <person name="Kono N."/>
            <person name="Nakamura H."/>
            <person name="Ohtoshi R."/>
            <person name="Tomita M."/>
            <person name="Numata K."/>
            <person name="Arakawa K."/>
        </authorList>
    </citation>
    <scope>NUCLEOTIDE SEQUENCE [LARGE SCALE GENOMIC DNA]</scope>
</reference>
<dbReference type="Proteomes" id="UP000299102">
    <property type="component" value="Unassembled WGS sequence"/>
</dbReference>
<protein>
    <submittedName>
        <fullName evidence="2">Uncharacterized protein</fullName>
    </submittedName>
</protein>
<feature type="compositionally biased region" description="Basic residues" evidence="1">
    <location>
        <begin position="110"/>
        <end position="122"/>
    </location>
</feature>
<dbReference type="EMBL" id="BGZK01001124">
    <property type="protein sequence ID" value="GBP71867.1"/>
    <property type="molecule type" value="Genomic_DNA"/>
</dbReference>
<sequence>MEDVFPANYSRSIPARVPELRRGRVTCFRGARADLHFDARPQGRSRTDICTRPHYNVYGAHLPFSLESAMRFSLEIAPVMFRLRVAGKIPPRLKRYYGRQAKPPAGVRRWGGRPRGHLRGARIRPAGGVGEEDRKGVKLSDHMNYSFIRVTPPAAHRGRATPTRFPRRGALEGASARTPTAQPVGRRSSRTIRLPSHGRALDTLEKGGRPKRPFCDDP</sequence>